<gene>
    <name evidence="1" type="ORF">KME25_28245</name>
</gene>
<comment type="caution">
    <text evidence="1">The sequence shown here is derived from an EMBL/GenBank/DDBJ whole genome shotgun (WGS) entry which is preliminary data.</text>
</comment>
<name>A0A951PS27_9CYAN</name>
<evidence type="ECO:0000313" key="1">
    <source>
        <dbReference type="EMBL" id="MBW4548299.1"/>
    </source>
</evidence>
<reference evidence="1" key="1">
    <citation type="submission" date="2021-05" db="EMBL/GenBank/DDBJ databases">
        <authorList>
            <person name="Pietrasiak N."/>
            <person name="Ward R."/>
            <person name="Stajich J.E."/>
            <person name="Kurbessoian T."/>
        </authorList>
    </citation>
    <scope>NUCLEOTIDE SEQUENCE</scope>
    <source>
        <strain evidence="1">CPER-KK1</strain>
    </source>
</reference>
<evidence type="ECO:0000313" key="2">
    <source>
        <dbReference type="Proteomes" id="UP000753908"/>
    </source>
</evidence>
<protein>
    <submittedName>
        <fullName evidence="1">Uncharacterized protein</fullName>
    </submittedName>
</protein>
<dbReference type="Proteomes" id="UP000753908">
    <property type="component" value="Unassembled WGS sequence"/>
</dbReference>
<accession>A0A951PS27</accession>
<proteinExistence type="predicted"/>
<dbReference type="EMBL" id="JAHHIF010000058">
    <property type="protein sequence ID" value="MBW4548299.1"/>
    <property type="molecule type" value="Genomic_DNA"/>
</dbReference>
<organism evidence="1 2">
    <name type="scientific">Symplocastrum torsivum CPER-KK1</name>
    <dbReference type="NCBI Taxonomy" id="450513"/>
    <lineage>
        <taxon>Bacteria</taxon>
        <taxon>Bacillati</taxon>
        <taxon>Cyanobacteriota</taxon>
        <taxon>Cyanophyceae</taxon>
        <taxon>Oscillatoriophycideae</taxon>
        <taxon>Oscillatoriales</taxon>
        <taxon>Microcoleaceae</taxon>
        <taxon>Symplocastrum</taxon>
    </lineage>
</organism>
<sequence>MNVLRHRINPKTFVITNRQLAKYLKIATTRIWRWEKWAHVLWVHIQGLGGYFISYRQLEQWIAACSTLIRSCRDLKTLTLVWSAIQRESQRYTEEAILRLSQLHEQRLTKLCHYRECDRLS</sequence>
<dbReference type="AlphaFoldDB" id="A0A951PS27"/>
<reference evidence="1" key="2">
    <citation type="journal article" date="2022" name="Microbiol. Resour. Announc.">
        <title>Metagenome Sequencing to Explore Phylogenomics of Terrestrial Cyanobacteria.</title>
        <authorList>
            <person name="Ward R.D."/>
            <person name="Stajich J.E."/>
            <person name="Johansen J.R."/>
            <person name="Huntemann M."/>
            <person name="Clum A."/>
            <person name="Foster B."/>
            <person name="Foster B."/>
            <person name="Roux S."/>
            <person name="Palaniappan K."/>
            <person name="Varghese N."/>
            <person name="Mukherjee S."/>
            <person name="Reddy T.B.K."/>
            <person name="Daum C."/>
            <person name="Copeland A."/>
            <person name="Chen I.A."/>
            <person name="Ivanova N.N."/>
            <person name="Kyrpides N.C."/>
            <person name="Shapiro N."/>
            <person name="Eloe-Fadrosh E.A."/>
            <person name="Pietrasiak N."/>
        </authorList>
    </citation>
    <scope>NUCLEOTIDE SEQUENCE</scope>
    <source>
        <strain evidence="1">CPER-KK1</strain>
    </source>
</reference>